<organism evidence="3 4">
    <name type="scientific">Penicillium nalgiovense</name>
    <dbReference type="NCBI Taxonomy" id="60175"/>
    <lineage>
        <taxon>Eukaryota</taxon>
        <taxon>Fungi</taxon>
        <taxon>Dikarya</taxon>
        <taxon>Ascomycota</taxon>
        <taxon>Pezizomycotina</taxon>
        <taxon>Eurotiomycetes</taxon>
        <taxon>Eurotiomycetidae</taxon>
        <taxon>Eurotiales</taxon>
        <taxon>Aspergillaceae</taxon>
        <taxon>Penicillium</taxon>
    </lineage>
</organism>
<feature type="domain" description="Ubiquitin-like" evidence="2">
    <location>
        <begin position="136"/>
        <end position="192"/>
    </location>
</feature>
<feature type="region of interest" description="Disordered" evidence="1">
    <location>
        <begin position="1"/>
        <end position="28"/>
    </location>
</feature>
<dbReference type="AlphaFoldDB" id="A0A1V6YVR7"/>
<evidence type="ECO:0000256" key="1">
    <source>
        <dbReference type="SAM" id="MobiDB-lite"/>
    </source>
</evidence>
<protein>
    <recommendedName>
        <fullName evidence="2">Ubiquitin-like domain-containing protein</fullName>
    </recommendedName>
</protein>
<sequence length="283" mass="31117">MVENLKPESLASMAQKQPDPKDEGSKVGRFLERLESESIDTYDTTLAIDTTEKKVARLADAALVAHYRTFAEELGARAQADAEGKDASEVAKAKEGTERAAAAAIATAEATLAARAEEAEKKFPPEERKTIKFTDSGMEDVIQGACWHIDVFGSHVFGHYDLLDPNGDNILPQDWETVIQPDWTITTHMWPIPVNQKDADPAPAGDSQLMRPQLHRNDKKPRRKFTADPFAQWMMGGLTEATEGDKDRLPMAANSLRASHPVHCALALLTLGRSYVLELVAGR</sequence>
<keyword evidence="4" id="KW-1185">Reference proteome</keyword>
<reference evidence="4" key="1">
    <citation type="journal article" date="2017" name="Nat. Microbiol.">
        <title>Global analysis of biosynthetic gene clusters reveals vast potential of secondary metabolite production in Penicillium species.</title>
        <authorList>
            <person name="Nielsen J.C."/>
            <person name="Grijseels S."/>
            <person name="Prigent S."/>
            <person name="Ji B."/>
            <person name="Dainat J."/>
            <person name="Nielsen K.F."/>
            <person name="Frisvad J.C."/>
            <person name="Workman M."/>
            <person name="Nielsen J."/>
        </authorList>
    </citation>
    <scope>NUCLEOTIDE SEQUENCE [LARGE SCALE GENOMIC DNA]</scope>
    <source>
        <strain evidence="4">IBT 13039</strain>
    </source>
</reference>
<proteinExistence type="predicted"/>
<dbReference type="InterPro" id="IPR054464">
    <property type="entry name" value="ULD_fung"/>
</dbReference>
<evidence type="ECO:0000259" key="2">
    <source>
        <dbReference type="Pfam" id="PF22893"/>
    </source>
</evidence>
<dbReference type="Pfam" id="PF22893">
    <property type="entry name" value="ULD_2"/>
    <property type="match status" value="1"/>
</dbReference>
<comment type="caution">
    <text evidence="3">The sequence shown here is derived from an EMBL/GenBank/DDBJ whole genome shotgun (WGS) entry which is preliminary data.</text>
</comment>
<name>A0A1V6YVR7_PENNA</name>
<accession>A0A1V6YVR7</accession>
<evidence type="ECO:0000313" key="4">
    <source>
        <dbReference type="Proteomes" id="UP000191691"/>
    </source>
</evidence>
<dbReference type="EMBL" id="MOOB01000009">
    <property type="protein sequence ID" value="OQE91378.1"/>
    <property type="molecule type" value="Genomic_DNA"/>
</dbReference>
<dbReference type="Proteomes" id="UP000191691">
    <property type="component" value="Unassembled WGS sequence"/>
</dbReference>
<evidence type="ECO:0000313" key="3">
    <source>
        <dbReference type="EMBL" id="OQE91378.1"/>
    </source>
</evidence>
<gene>
    <name evidence="3" type="ORF">PENNAL_c0009G03401</name>
</gene>
<dbReference type="STRING" id="60175.A0A1V6YVR7"/>
<feature type="compositionally biased region" description="Basic and acidic residues" evidence="1">
    <location>
        <begin position="18"/>
        <end position="28"/>
    </location>
</feature>